<proteinExistence type="inferred from homology"/>
<evidence type="ECO:0000256" key="1">
    <source>
        <dbReference type="ARBA" id="ARBA00009820"/>
    </source>
</evidence>
<evidence type="ECO:0000313" key="3">
    <source>
        <dbReference type="Proteomes" id="UP000297741"/>
    </source>
</evidence>
<dbReference type="PANTHER" id="PTHR36842">
    <property type="entry name" value="PROTEIN TOLB HOMOLOG"/>
    <property type="match status" value="1"/>
</dbReference>
<gene>
    <name evidence="2" type="ORF">EEB11_09885</name>
</gene>
<dbReference type="InterPro" id="IPR011042">
    <property type="entry name" value="6-blade_b-propeller_TolB-like"/>
</dbReference>
<evidence type="ECO:0000313" key="2">
    <source>
        <dbReference type="EMBL" id="TGD43141.1"/>
    </source>
</evidence>
<keyword evidence="3" id="KW-1185">Reference proteome</keyword>
<dbReference type="Proteomes" id="UP000297741">
    <property type="component" value="Unassembled WGS sequence"/>
</dbReference>
<reference evidence="2 3" key="1">
    <citation type="submission" date="2018-11" db="EMBL/GenBank/DDBJ databases">
        <title>Tabrizicola sp. isolated from sediment of alpine lake.</title>
        <authorList>
            <person name="Liu Z."/>
        </authorList>
    </citation>
    <scope>NUCLEOTIDE SEQUENCE [LARGE SCALE GENOMIC DNA]</scope>
    <source>
        <strain evidence="2 3">DRYC-M-16</strain>
    </source>
</reference>
<comment type="caution">
    <text evidence="2">The sequence shown here is derived from an EMBL/GenBank/DDBJ whole genome shotgun (WGS) entry which is preliminary data.</text>
</comment>
<organism evidence="2 3">
    <name type="scientific">Pseudotabrizicola sediminis</name>
    <dbReference type="NCBI Taxonomy" id="2486418"/>
    <lineage>
        <taxon>Bacteria</taxon>
        <taxon>Pseudomonadati</taxon>
        <taxon>Pseudomonadota</taxon>
        <taxon>Alphaproteobacteria</taxon>
        <taxon>Rhodobacterales</taxon>
        <taxon>Paracoccaceae</taxon>
        <taxon>Pseudotabrizicola</taxon>
    </lineage>
</organism>
<evidence type="ECO:0008006" key="4">
    <source>
        <dbReference type="Google" id="ProtNLM"/>
    </source>
</evidence>
<dbReference type="SUPFAM" id="SSF82171">
    <property type="entry name" value="DPP6 N-terminal domain-like"/>
    <property type="match status" value="1"/>
</dbReference>
<protein>
    <recommendedName>
        <fullName evidence="4">WD40 repeat protein</fullName>
    </recommendedName>
</protein>
<dbReference type="PANTHER" id="PTHR36842:SF1">
    <property type="entry name" value="PROTEIN TOLB"/>
    <property type="match status" value="1"/>
</dbReference>
<dbReference type="EMBL" id="RPEM01000006">
    <property type="protein sequence ID" value="TGD43141.1"/>
    <property type="molecule type" value="Genomic_DNA"/>
</dbReference>
<name>A0ABY2KPZ8_9RHOB</name>
<accession>A0ABY2KPZ8</accession>
<dbReference type="RefSeq" id="WP_135430849.1">
    <property type="nucleotide sequence ID" value="NZ_RPEM01000006.1"/>
</dbReference>
<dbReference type="Gene3D" id="2.120.10.30">
    <property type="entry name" value="TolB, C-terminal domain"/>
    <property type="match status" value="1"/>
</dbReference>
<dbReference type="InterPro" id="IPR011659">
    <property type="entry name" value="WD40"/>
</dbReference>
<comment type="similarity">
    <text evidence="1">Belongs to the TolB family.</text>
</comment>
<dbReference type="Pfam" id="PF07676">
    <property type="entry name" value="PD40"/>
    <property type="match status" value="1"/>
</dbReference>
<sequence>MRSSLEIWDMARGAARVVLQTDRHIEAPNWSPCGGYLLVNGEGGLFRVPLDAPALQGIDLDGVGRLNNDHGISPDGRTWVFSSHHRGIGSEIYLVAAGGGVPRRVSPGAPSWWHGWSPDGATLTYVAARDASVIDVYTMPALGGAETRLTQGEGHCDGPDYSPDGALIYYNCDRDGHAQIWVMAVDGTGQRRLFADDCVNWFPHPSPCGRHVIYLAYPPGTTGHPADLPVAICRMDPDGGKRQRLIGINGGQGTMNVPNWAPDGSAFAYVRYALPG</sequence>